<reference evidence="2" key="1">
    <citation type="submission" date="2023-07" db="EMBL/GenBank/DDBJ databases">
        <title>30 novel species of actinomycetes from the DSMZ collection.</title>
        <authorList>
            <person name="Nouioui I."/>
        </authorList>
    </citation>
    <scope>NUCLEOTIDE SEQUENCE [LARGE SCALE GENOMIC DNA]</scope>
    <source>
        <strain evidence="2">DSM 44399</strain>
    </source>
</reference>
<dbReference type="SUPFAM" id="SSF55681">
    <property type="entry name" value="Class II aaRS and biotin synthetases"/>
    <property type="match status" value="1"/>
</dbReference>
<dbReference type="Proteomes" id="UP001183176">
    <property type="component" value="Unassembled WGS sequence"/>
</dbReference>
<dbReference type="InterPro" id="IPR045864">
    <property type="entry name" value="aa-tRNA-synth_II/BPL/LPL"/>
</dbReference>
<evidence type="ECO:0008006" key="3">
    <source>
        <dbReference type="Google" id="ProtNLM"/>
    </source>
</evidence>
<dbReference type="Gene3D" id="3.30.930.10">
    <property type="entry name" value="Bira Bifunctional Protein, Domain 2"/>
    <property type="match status" value="1"/>
</dbReference>
<protein>
    <recommendedName>
        <fullName evidence="3">Aminoacyl-transfer RNA synthetases class-II family profile domain-containing protein</fullName>
    </recommendedName>
</protein>
<evidence type="ECO:0000313" key="2">
    <source>
        <dbReference type="Proteomes" id="UP001183176"/>
    </source>
</evidence>
<name>A0ABU2JCL7_9ACTN</name>
<sequence length="290" mass="31783">MPAASAAVTTPAELGGIAALGPEATTLLQRLDGIFESWGRQVDAVPMIMPPLLPVARLAALDYYRNFPHQAMVVAPLQLSGVDRSHEPSDTGFLPEALEPASLGLPSAACYGIYLHLAGQQLDAPMRVTVLGRCFRREDHYEDLRRLLGFHMREVVAIGPRDYVDDHLRQFTSRVRDFATRLDLPLQRVAATDPFYDRGGSRAVLAQLSPVKHEFVYEDLAIASTNIHRNFFGERCEITLAETGGPVFTSCVAFGLERWVSALTRRFGGWDEAHAALNAVEGITGALSGR</sequence>
<keyword evidence="2" id="KW-1185">Reference proteome</keyword>
<organism evidence="1 2">
    <name type="scientific">Jatrophihabitans lederbergiae</name>
    <dbReference type="NCBI Taxonomy" id="3075547"/>
    <lineage>
        <taxon>Bacteria</taxon>
        <taxon>Bacillati</taxon>
        <taxon>Actinomycetota</taxon>
        <taxon>Actinomycetes</taxon>
        <taxon>Jatrophihabitantales</taxon>
        <taxon>Jatrophihabitantaceae</taxon>
        <taxon>Jatrophihabitans</taxon>
    </lineage>
</organism>
<proteinExistence type="predicted"/>
<gene>
    <name evidence="1" type="ORF">RM423_15125</name>
</gene>
<dbReference type="EMBL" id="JAVREH010000021">
    <property type="protein sequence ID" value="MDT0262727.1"/>
    <property type="molecule type" value="Genomic_DNA"/>
</dbReference>
<comment type="caution">
    <text evidence="1">The sequence shown here is derived from an EMBL/GenBank/DDBJ whole genome shotgun (WGS) entry which is preliminary data.</text>
</comment>
<accession>A0ABU2JCL7</accession>
<dbReference type="RefSeq" id="WP_311423876.1">
    <property type="nucleotide sequence ID" value="NZ_JAVREH010000021.1"/>
</dbReference>
<evidence type="ECO:0000313" key="1">
    <source>
        <dbReference type="EMBL" id="MDT0262727.1"/>
    </source>
</evidence>